<dbReference type="PROSITE" id="PS50043">
    <property type="entry name" value="HTH_LUXR_2"/>
    <property type="match status" value="1"/>
</dbReference>
<dbReference type="EMBL" id="JACCBW010000002">
    <property type="protein sequence ID" value="NYE36431.1"/>
    <property type="molecule type" value="Genomic_DNA"/>
</dbReference>
<feature type="compositionally biased region" description="Basic and acidic residues" evidence="3">
    <location>
        <begin position="1"/>
        <end position="15"/>
    </location>
</feature>
<dbReference type="GO" id="GO:0005524">
    <property type="term" value="F:ATP binding"/>
    <property type="evidence" value="ECO:0007669"/>
    <property type="project" value="UniProtKB-KW"/>
</dbReference>
<evidence type="ECO:0000313" key="5">
    <source>
        <dbReference type="EMBL" id="NYE36431.1"/>
    </source>
</evidence>
<protein>
    <submittedName>
        <fullName evidence="5">DNA-binding CsgD family transcriptional regulator/tetratricopeptide (TPR) repeat protein</fullName>
    </submittedName>
</protein>
<accession>A0A7Y9KP75</accession>
<dbReference type="RefSeq" id="WP_218858358.1">
    <property type="nucleotide sequence ID" value="NZ_JACCBW010000002.1"/>
</dbReference>
<dbReference type="Pfam" id="PF13191">
    <property type="entry name" value="AAA_16"/>
    <property type="match status" value="1"/>
</dbReference>
<evidence type="ECO:0000256" key="2">
    <source>
        <dbReference type="ARBA" id="ARBA00022840"/>
    </source>
</evidence>
<dbReference type="Pfam" id="PF00196">
    <property type="entry name" value="GerE"/>
    <property type="match status" value="1"/>
</dbReference>
<evidence type="ECO:0000313" key="6">
    <source>
        <dbReference type="Proteomes" id="UP000549911"/>
    </source>
</evidence>
<keyword evidence="6" id="KW-1185">Reference proteome</keyword>
<name>A0A7Y9KP75_9ACTN</name>
<evidence type="ECO:0000256" key="3">
    <source>
        <dbReference type="SAM" id="MobiDB-lite"/>
    </source>
</evidence>
<dbReference type="InterPro" id="IPR000792">
    <property type="entry name" value="Tscrpt_reg_LuxR_C"/>
</dbReference>
<feature type="domain" description="HTH luxR-type" evidence="4">
    <location>
        <begin position="836"/>
        <end position="901"/>
    </location>
</feature>
<dbReference type="InterPro" id="IPR027417">
    <property type="entry name" value="P-loop_NTPase"/>
</dbReference>
<dbReference type="PRINTS" id="PR00038">
    <property type="entry name" value="HTHLUXR"/>
</dbReference>
<dbReference type="GO" id="GO:0003677">
    <property type="term" value="F:DNA binding"/>
    <property type="evidence" value="ECO:0007669"/>
    <property type="project" value="UniProtKB-KW"/>
</dbReference>
<evidence type="ECO:0000256" key="1">
    <source>
        <dbReference type="ARBA" id="ARBA00022741"/>
    </source>
</evidence>
<proteinExistence type="predicted"/>
<dbReference type="SUPFAM" id="SSF46894">
    <property type="entry name" value="C-terminal effector domain of the bipartite response regulators"/>
    <property type="match status" value="1"/>
</dbReference>
<dbReference type="GO" id="GO:0004016">
    <property type="term" value="F:adenylate cyclase activity"/>
    <property type="evidence" value="ECO:0007669"/>
    <property type="project" value="TreeGrafter"/>
</dbReference>
<feature type="region of interest" description="Disordered" evidence="3">
    <location>
        <begin position="1"/>
        <end position="30"/>
    </location>
</feature>
<dbReference type="SMART" id="SM00421">
    <property type="entry name" value="HTH_LUXR"/>
    <property type="match status" value="1"/>
</dbReference>
<dbReference type="InterPro" id="IPR041664">
    <property type="entry name" value="AAA_16"/>
</dbReference>
<dbReference type="PANTHER" id="PTHR16305">
    <property type="entry name" value="TESTICULAR SOLUBLE ADENYLYL CYCLASE"/>
    <property type="match status" value="1"/>
</dbReference>
<reference evidence="5 6" key="1">
    <citation type="submission" date="2020-07" db="EMBL/GenBank/DDBJ databases">
        <authorList>
            <person name="Partida-Martinez L."/>
            <person name="Huntemann M."/>
            <person name="Clum A."/>
            <person name="Wang J."/>
            <person name="Palaniappan K."/>
            <person name="Ritter S."/>
            <person name="Chen I.-M."/>
            <person name="Stamatis D."/>
            <person name="Reddy T."/>
            <person name="O'Malley R."/>
            <person name="Daum C."/>
            <person name="Shapiro N."/>
            <person name="Ivanova N."/>
            <person name="Kyrpides N."/>
            <person name="Woyke T."/>
        </authorList>
    </citation>
    <scope>NUCLEOTIDE SEQUENCE [LARGE SCALE GENOMIC DNA]</scope>
    <source>
        <strain evidence="5 6">AT2.17</strain>
    </source>
</reference>
<dbReference type="Proteomes" id="UP000549911">
    <property type="component" value="Unassembled WGS sequence"/>
</dbReference>
<dbReference type="GO" id="GO:0005737">
    <property type="term" value="C:cytoplasm"/>
    <property type="evidence" value="ECO:0007669"/>
    <property type="project" value="TreeGrafter"/>
</dbReference>
<dbReference type="InterPro" id="IPR016032">
    <property type="entry name" value="Sig_transdc_resp-reg_C-effctor"/>
</dbReference>
<keyword evidence="2" id="KW-0067">ATP-binding</keyword>
<keyword evidence="1" id="KW-0547">Nucleotide-binding</keyword>
<keyword evidence="5" id="KW-0238">DNA-binding</keyword>
<evidence type="ECO:0000259" key="4">
    <source>
        <dbReference type="PROSITE" id="PS50043"/>
    </source>
</evidence>
<dbReference type="SUPFAM" id="SSF52540">
    <property type="entry name" value="P-loop containing nucleoside triphosphate hydrolases"/>
    <property type="match status" value="1"/>
</dbReference>
<dbReference type="InterPro" id="IPR036388">
    <property type="entry name" value="WH-like_DNA-bd_sf"/>
</dbReference>
<sequence>MAQQHQRDGVGDGRRGLLSAVSDPGRAAHHAPGALREVALTMHHSEAPRLLERERELDVLREGVRQVRDGLGVGIAVAGESGTGKSSAIAAVVREAAGLRVLRGQCDPLGTPRPLGPFRDLGMADLLARASADEVHLSETAGAVLRELAAEPTVLVVEDLHWADAASTDVLRHVVRRVETVPVAVLVSYRDLEIGPRHPARRLLGDFAALDGLRTLALRPLSVDGVATAVDGSGLDPVRVHALTGGNPFYVAQVAQEPDRPLPDSVRDTILARTADLEPEDLETLQLIACSPDGLDDRLLPLVGVDLDELRRLDRTTLLVRTEHGIAFRHELARQAVETTIPPGGAPRLHHRLLVSLEQVDLPSPATLTHHALGARDAARTLVHAREAASEAVAAGSNAEAAAFLEVALDHLPGGAPSLERAQLLMQLAQQLYVTARLPESAAATRAAIPLWRDAGRLDGVAEAHAVLNVLEYQSGRRASSNRHAAQAQELADGLDSPETVARVHADAGMVALVNSDLARAVACGRRTTEAGAAAGSEEHVLAGRLLVEGVACICGEPGARERVAELVGTARRHGWDETAWRGYIMLTIHAMDRGELRTMQRVVEETLVHTHGRDLRNATLWHLSLRAILHARAGRWSAAREDAEEVLASGACDGSIWPHVALATAALRVGDQDPAPHLEQAWRLARTLDEPGRYLPVLSCLAEAMWLSGTPDDRVTTFAVEHLPALCTADQVWPVGDLVLWLRRVGIAVEPGPDLPVPHRASLERRTAEVATWWQRSGNVFDEAMAYADSPDAEDRVRGVVLLDRLGAIGTADRLRRELRRDGLASVPSRPIESTRANPGGLTNRQLEVARLVARGHTNSEIAAQTFISTKTAEHHVSAILAKLQVANRRELLVRAGELGLD</sequence>
<reference evidence="5 6" key="2">
    <citation type="submission" date="2020-08" db="EMBL/GenBank/DDBJ databases">
        <title>The Agave Microbiome: Exploring the role of microbial communities in plant adaptations to desert environments.</title>
        <authorList>
            <person name="Partida-Martinez L.P."/>
        </authorList>
    </citation>
    <scope>NUCLEOTIDE SEQUENCE [LARGE SCALE GENOMIC DNA]</scope>
    <source>
        <strain evidence="5 6">AT2.17</strain>
    </source>
</reference>
<comment type="caution">
    <text evidence="5">The sequence shown here is derived from an EMBL/GenBank/DDBJ whole genome shotgun (WGS) entry which is preliminary data.</text>
</comment>
<dbReference type="GO" id="GO:0006355">
    <property type="term" value="P:regulation of DNA-templated transcription"/>
    <property type="evidence" value="ECO:0007669"/>
    <property type="project" value="InterPro"/>
</dbReference>
<organism evidence="5 6">
    <name type="scientific">Nocardioides cavernae</name>
    <dbReference type="NCBI Taxonomy" id="1921566"/>
    <lineage>
        <taxon>Bacteria</taxon>
        <taxon>Bacillati</taxon>
        <taxon>Actinomycetota</taxon>
        <taxon>Actinomycetes</taxon>
        <taxon>Propionibacteriales</taxon>
        <taxon>Nocardioidaceae</taxon>
        <taxon>Nocardioides</taxon>
    </lineage>
</organism>
<gene>
    <name evidence="5" type="ORF">F4692_001564</name>
</gene>
<dbReference type="AlphaFoldDB" id="A0A7Y9KP75"/>
<dbReference type="CDD" id="cd06170">
    <property type="entry name" value="LuxR_C_like"/>
    <property type="match status" value="1"/>
</dbReference>
<dbReference type="Gene3D" id="1.10.10.10">
    <property type="entry name" value="Winged helix-like DNA-binding domain superfamily/Winged helix DNA-binding domain"/>
    <property type="match status" value="1"/>
</dbReference>
<dbReference type="PANTHER" id="PTHR16305:SF35">
    <property type="entry name" value="TRANSCRIPTIONAL ACTIVATOR DOMAIN"/>
    <property type="match status" value="1"/>
</dbReference>